<feature type="region of interest" description="Disordered" evidence="1">
    <location>
        <begin position="1"/>
        <end position="60"/>
    </location>
</feature>
<protein>
    <submittedName>
        <fullName evidence="2">Uncharacterized protein</fullName>
    </submittedName>
</protein>
<sequence>MNQLPLLSNNAGNKHAQQKHKASPKPGAIRRSSSYSKIEPFTKTLQRPKPKSLLQLSDQP</sequence>
<evidence type="ECO:0000313" key="4">
    <source>
        <dbReference type="Proteomes" id="UP000054632"/>
    </source>
</evidence>
<proteinExistence type="predicted"/>
<dbReference type="AlphaFoldDB" id="A0A0V0XMX7"/>
<evidence type="ECO:0000256" key="1">
    <source>
        <dbReference type="SAM" id="MobiDB-lite"/>
    </source>
</evidence>
<accession>A0A0V0XMX7</accession>
<evidence type="ECO:0000313" key="2">
    <source>
        <dbReference type="EMBL" id="KRX89306.1"/>
    </source>
</evidence>
<dbReference type="EMBL" id="JYDR01000142">
    <property type="protein sequence ID" value="KRY67275.1"/>
    <property type="molecule type" value="Genomic_DNA"/>
</dbReference>
<evidence type="ECO:0000313" key="3">
    <source>
        <dbReference type="EMBL" id="KRY67275.1"/>
    </source>
</evidence>
<feature type="compositionally biased region" description="Polar residues" evidence="1">
    <location>
        <begin position="1"/>
        <end position="12"/>
    </location>
</feature>
<dbReference type="EMBL" id="JYDU01000203">
    <property type="protein sequence ID" value="KRX89306.1"/>
    <property type="molecule type" value="Genomic_DNA"/>
</dbReference>
<dbReference type="Proteomes" id="UP000054632">
    <property type="component" value="Unassembled WGS sequence"/>
</dbReference>
<name>A0A0V0XMX7_TRIPS</name>
<comment type="caution">
    <text evidence="2">The sequence shown here is derived from an EMBL/GenBank/DDBJ whole genome shotgun (WGS) entry which is preliminary data.</text>
</comment>
<gene>
    <name evidence="3" type="ORF">T4A_7663</name>
    <name evidence="2" type="ORF">T4E_4230</name>
</gene>
<dbReference type="Proteomes" id="UP000054815">
    <property type="component" value="Unassembled WGS sequence"/>
</dbReference>
<organism evidence="2 5">
    <name type="scientific">Trichinella pseudospiralis</name>
    <name type="common">Parasitic roundworm</name>
    <dbReference type="NCBI Taxonomy" id="6337"/>
    <lineage>
        <taxon>Eukaryota</taxon>
        <taxon>Metazoa</taxon>
        <taxon>Ecdysozoa</taxon>
        <taxon>Nematoda</taxon>
        <taxon>Enoplea</taxon>
        <taxon>Dorylaimia</taxon>
        <taxon>Trichinellida</taxon>
        <taxon>Trichinellidae</taxon>
        <taxon>Trichinella</taxon>
    </lineage>
</organism>
<reference evidence="4 5" key="1">
    <citation type="submission" date="2015-01" db="EMBL/GenBank/DDBJ databases">
        <title>Evolution of Trichinella species and genotypes.</title>
        <authorList>
            <person name="Korhonen P.K."/>
            <person name="Edoardo P."/>
            <person name="Giuseppe L.R."/>
            <person name="Gasser R.B."/>
        </authorList>
    </citation>
    <scope>NUCLEOTIDE SEQUENCE [LARGE SCALE GENOMIC DNA]</scope>
    <source>
        <strain evidence="3">ISS13</strain>
        <strain evidence="2">ISS141</strain>
    </source>
</reference>
<evidence type="ECO:0000313" key="5">
    <source>
        <dbReference type="Proteomes" id="UP000054815"/>
    </source>
</evidence>